<dbReference type="PROSITE" id="PS50994">
    <property type="entry name" value="INTEGRASE"/>
    <property type="match status" value="1"/>
</dbReference>
<gene>
    <name evidence="2" type="ORF">RHIMIDRAFT_82074</name>
</gene>
<sequence length="59" mass="6828">MYTYMLILIDICARFCVLKPLLDKKAKTVADAMVDTFSLLGYPRHFVCSDNGSEFKMRF</sequence>
<evidence type="ECO:0000313" key="3">
    <source>
        <dbReference type="Proteomes" id="UP000242254"/>
    </source>
</evidence>
<dbReference type="AlphaFoldDB" id="A0A2G4SGT8"/>
<reference evidence="2 3" key="1">
    <citation type="journal article" date="2016" name="Proc. Natl. Acad. Sci. U.S.A.">
        <title>Lipid metabolic changes in an early divergent fungus govern the establishment of a mutualistic symbiosis with endobacteria.</title>
        <authorList>
            <person name="Lastovetsky O.A."/>
            <person name="Gaspar M.L."/>
            <person name="Mondo S.J."/>
            <person name="LaButti K.M."/>
            <person name="Sandor L."/>
            <person name="Grigoriev I.V."/>
            <person name="Henry S.A."/>
            <person name="Pawlowska T.E."/>
        </authorList>
    </citation>
    <scope>NUCLEOTIDE SEQUENCE [LARGE SCALE GENOMIC DNA]</scope>
    <source>
        <strain evidence="2 3">ATCC 52813</strain>
    </source>
</reference>
<name>A0A2G4SGT8_RHIZD</name>
<dbReference type="GO" id="GO:0003676">
    <property type="term" value="F:nucleic acid binding"/>
    <property type="evidence" value="ECO:0007669"/>
    <property type="project" value="InterPro"/>
</dbReference>
<dbReference type="STRING" id="1340429.A0A2G4SGT8"/>
<evidence type="ECO:0000259" key="1">
    <source>
        <dbReference type="PROSITE" id="PS50994"/>
    </source>
</evidence>
<proteinExistence type="predicted"/>
<dbReference type="GeneID" id="35446734"/>
<feature type="domain" description="Integrase catalytic" evidence="1">
    <location>
        <begin position="1"/>
        <end position="59"/>
    </location>
</feature>
<evidence type="ECO:0000313" key="2">
    <source>
        <dbReference type="EMBL" id="PHZ07984.1"/>
    </source>
</evidence>
<dbReference type="InterPro" id="IPR012337">
    <property type="entry name" value="RNaseH-like_sf"/>
</dbReference>
<dbReference type="Proteomes" id="UP000242254">
    <property type="component" value="Unassembled WGS sequence"/>
</dbReference>
<dbReference type="InterPro" id="IPR001584">
    <property type="entry name" value="Integrase_cat-core"/>
</dbReference>
<protein>
    <recommendedName>
        <fullName evidence="1">Integrase catalytic domain-containing protein</fullName>
    </recommendedName>
</protein>
<keyword evidence="3" id="KW-1185">Reference proteome</keyword>
<dbReference type="GO" id="GO:0005634">
    <property type="term" value="C:nucleus"/>
    <property type="evidence" value="ECO:0007669"/>
    <property type="project" value="UniProtKB-ARBA"/>
</dbReference>
<dbReference type="Gene3D" id="3.30.420.10">
    <property type="entry name" value="Ribonuclease H-like superfamily/Ribonuclease H"/>
    <property type="match status" value="1"/>
</dbReference>
<dbReference type="SUPFAM" id="SSF53098">
    <property type="entry name" value="Ribonuclease H-like"/>
    <property type="match status" value="1"/>
</dbReference>
<accession>A0A2G4SGT8</accession>
<dbReference type="InterPro" id="IPR036397">
    <property type="entry name" value="RNaseH_sf"/>
</dbReference>
<dbReference type="EMBL" id="KZ303869">
    <property type="protein sequence ID" value="PHZ07984.1"/>
    <property type="molecule type" value="Genomic_DNA"/>
</dbReference>
<dbReference type="GO" id="GO:0015074">
    <property type="term" value="P:DNA integration"/>
    <property type="evidence" value="ECO:0007669"/>
    <property type="project" value="InterPro"/>
</dbReference>
<organism evidence="2 3">
    <name type="scientific">Rhizopus microsporus ATCC 52813</name>
    <dbReference type="NCBI Taxonomy" id="1340429"/>
    <lineage>
        <taxon>Eukaryota</taxon>
        <taxon>Fungi</taxon>
        <taxon>Fungi incertae sedis</taxon>
        <taxon>Mucoromycota</taxon>
        <taxon>Mucoromycotina</taxon>
        <taxon>Mucoromycetes</taxon>
        <taxon>Mucorales</taxon>
        <taxon>Mucorineae</taxon>
        <taxon>Rhizopodaceae</taxon>
        <taxon>Rhizopus</taxon>
    </lineage>
</organism>
<dbReference type="RefSeq" id="XP_023461692.1">
    <property type="nucleotide sequence ID" value="XM_023615746.1"/>
</dbReference>